<keyword evidence="8" id="KW-1185">Reference proteome</keyword>
<evidence type="ECO:0000256" key="1">
    <source>
        <dbReference type="ARBA" id="ARBA00022723"/>
    </source>
</evidence>
<dbReference type="EMBL" id="JAANYQ010000007">
    <property type="protein sequence ID" value="KAF4123095.1"/>
    <property type="molecule type" value="Genomic_DNA"/>
</dbReference>
<feature type="region of interest" description="Disordered" evidence="5">
    <location>
        <begin position="1"/>
        <end position="22"/>
    </location>
</feature>
<dbReference type="AlphaFoldDB" id="A0A9P5D4T6"/>
<dbReference type="PROSITE" id="PS50865">
    <property type="entry name" value="ZF_MYND_2"/>
    <property type="match status" value="1"/>
</dbReference>
<dbReference type="GeneID" id="55972868"/>
<dbReference type="SUPFAM" id="SSF144232">
    <property type="entry name" value="HIT/MYND zinc finger-like"/>
    <property type="match status" value="1"/>
</dbReference>
<dbReference type="OrthoDB" id="4851849at2759"/>
<protein>
    <recommendedName>
        <fullName evidence="6">MYND-type domain-containing protein</fullName>
    </recommendedName>
</protein>
<dbReference type="InterPro" id="IPR002893">
    <property type="entry name" value="Znf_MYND"/>
</dbReference>
<dbReference type="GO" id="GO:0008270">
    <property type="term" value="F:zinc ion binding"/>
    <property type="evidence" value="ECO:0007669"/>
    <property type="project" value="UniProtKB-KW"/>
</dbReference>
<dbReference type="Pfam" id="PF14441">
    <property type="entry name" value="OTT_1508_deam"/>
    <property type="match status" value="1"/>
</dbReference>
<organism evidence="7 8">
    <name type="scientific">Geosmithia morbida</name>
    <dbReference type="NCBI Taxonomy" id="1094350"/>
    <lineage>
        <taxon>Eukaryota</taxon>
        <taxon>Fungi</taxon>
        <taxon>Dikarya</taxon>
        <taxon>Ascomycota</taxon>
        <taxon>Pezizomycotina</taxon>
        <taxon>Sordariomycetes</taxon>
        <taxon>Hypocreomycetidae</taxon>
        <taxon>Hypocreales</taxon>
        <taxon>Bionectriaceae</taxon>
        <taxon>Geosmithia</taxon>
    </lineage>
</organism>
<proteinExistence type="predicted"/>
<evidence type="ECO:0000256" key="4">
    <source>
        <dbReference type="PROSITE-ProRule" id="PRU00134"/>
    </source>
</evidence>
<keyword evidence="2 4" id="KW-0863">Zinc-finger</keyword>
<dbReference type="InterPro" id="IPR027796">
    <property type="entry name" value="OTT_1508_deam-like"/>
</dbReference>
<evidence type="ECO:0000256" key="2">
    <source>
        <dbReference type="ARBA" id="ARBA00022771"/>
    </source>
</evidence>
<feature type="compositionally biased region" description="Basic and acidic residues" evidence="5">
    <location>
        <begin position="67"/>
        <end position="80"/>
    </location>
</feature>
<reference evidence="7" key="1">
    <citation type="submission" date="2020-03" db="EMBL/GenBank/DDBJ databases">
        <title>Site-based positive gene gene selection in Geosmithia morbida across the United States reveals a broad range of putative effectors and factors for local host and environmental adapation.</title>
        <authorList>
            <person name="Onufrak A."/>
            <person name="Murdoch R.W."/>
            <person name="Gazis R."/>
            <person name="Huff M."/>
            <person name="Staton M."/>
            <person name="Klingeman W."/>
            <person name="Hadziabdic D."/>
        </authorList>
    </citation>
    <scope>NUCLEOTIDE SEQUENCE</scope>
    <source>
        <strain evidence="7">1262</strain>
    </source>
</reference>
<evidence type="ECO:0000313" key="8">
    <source>
        <dbReference type="Proteomes" id="UP000749293"/>
    </source>
</evidence>
<accession>A0A9P5D4T6</accession>
<feature type="domain" description="MYND-type" evidence="6">
    <location>
        <begin position="516"/>
        <end position="554"/>
    </location>
</feature>
<dbReference type="Proteomes" id="UP000749293">
    <property type="component" value="Unassembled WGS sequence"/>
</dbReference>
<sequence>MSRVSIVELSPPGSSETLEGHVPTAREAERLESEITTLATWCEVKQQQREPLAPCTDEDRGDDDLEGDSRDGCTDRHNTLSDDSNGARSLKSFLDRLAELLCYKKDPTLITSTAIVHNDEEATIVAARNSYSHVPTWSDKDTKILECFAQVLEISSSDPDKLDSAMISKLYRTSVEYYDPRIRHHVKSMVSVENGTTGIEFFRGDGCCGRFISGEIDAFAFAKMVDRVSHHDRFNTKLEASLVPNKLRRVREELEFIKRPASSLDVAVKVAREYSGFRHTRVLLIKSLPARKVKAWKSLDEPTLGFAGIDIAQRLRKKFDDRVRRPKNIHAEMVLMAYLLGSGRSTPGTSFPYLGVSKKTCLLCGHILREMGRFESRGNHGKCYSQWTLPPALWSRLGTDDRLRTAASRLGSALREEGLKIEAPRRDAEKESVMAAQLPPRYEHSETLYNIASGSPGNAEREAEWLARIRRRHREEVSGHSLSTTQGSDEAASTVENTEDAGGECRKIESGGPTACAFCKETYKLTYTCQKCEAATYCDIDCYQSDRHRHKFRCSLGRPIDATDYLILSCHDVEFPQENEVLQQYGFECFASAHDKQRLFDIYQGLVVHSVVDEDDLRRAMEQDRLKELLVSRCRGTGMVHDVRWLENEEGFRANGQGQGVDYLLRRAVWELLSPDDRAVPFMHVQPREKRRAVLFYSQIRNGYKPGADEDNWISLGFCTAADDASEQLLARAYALLVSRCTFDEFWKAMAESRMVQLFEKYGLADPILHMRHFRGLMAVVRRWYQSVWELKRFVYTDAAHPFRAVQVDYGFMNCEDARQRMQLRRLYRTYFDQGQDEISLHEACVAGNLAPFLESALGRRLAVDPMLLFNYYPLDDGYPLMGMVADDVTVCPESSLDHVRAMLEAEGKGVVMITVPDSADESMQSSLRDRAAFLGRDVRRRNFSTPDGQRGTWFTCS</sequence>
<evidence type="ECO:0000313" key="7">
    <source>
        <dbReference type="EMBL" id="KAF4123095.1"/>
    </source>
</evidence>
<dbReference type="RefSeq" id="XP_035321747.1">
    <property type="nucleotide sequence ID" value="XM_035468613.1"/>
</dbReference>
<keyword evidence="1" id="KW-0479">Metal-binding</keyword>
<dbReference type="PROSITE" id="PS01360">
    <property type="entry name" value="ZF_MYND_1"/>
    <property type="match status" value="1"/>
</dbReference>
<name>A0A9P5D4T6_9HYPO</name>
<gene>
    <name evidence="7" type="ORF">GMORB2_6643</name>
</gene>
<comment type="caution">
    <text evidence="7">The sequence shown here is derived from an EMBL/GenBank/DDBJ whole genome shotgun (WGS) entry which is preliminary data.</text>
</comment>
<feature type="region of interest" description="Disordered" evidence="5">
    <location>
        <begin position="49"/>
        <end position="85"/>
    </location>
</feature>
<keyword evidence="3" id="KW-0862">Zinc</keyword>
<evidence type="ECO:0000259" key="6">
    <source>
        <dbReference type="PROSITE" id="PS50865"/>
    </source>
</evidence>
<evidence type="ECO:0000256" key="5">
    <source>
        <dbReference type="SAM" id="MobiDB-lite"/>
    </source>
</evidence>
<evidence type="ECO:0000256" key="3">
    <source>
        <dbReference type="ARBA" id="ARBA00022833"/>
    </source>
</evidence>